<proteinExistence type="predicted"/>
<keyword evidence="3" id="KW-1185">Reference proteome</keyword>
<accession>A0A3E0B164</accession>
<dbReference type="EMBL" id="QUMW01000009">
    <property type="protein sequence ID" value="REG25685.1"/>
    <property type="molecule type" value="Genomic_DNA"/>
</dbReference>
<evidence type="ECO:0000256" key="1">
    <source>
        <dbReference type="SAM" id="Phobius"/>
    </source>
</evidence>
<feature type="transmembrane region" description="Helical" evidence="1">
    <location>
        <begin position="12"/>
        <end position="38"/>
    </location>
</feature>
<dbReference type="AlphaFoldDB" id="A0A3E0B164"/>
<evidence type="ECO:0000313" key="2">
    <source>
        <dbReference type="EMBL" id="REG25685.1"/>
    </source>
</evidence>
<protein>
    <submittedName>
        <fullName evidence="2">Competence protein ComGF</fullName>
    </submittedName>
</protein>
<sequence>MNGSKKYAADGFTFMEMLLSLMTAALIMAVMPAVIALFQTLELQEDYYDTDIFTLDIMETYKSSRKIEAAGTAVHFTTDRGKITYRYSNGRIIKSIEDEGFVTLMFNIEEFITAETKEAVSLELKGAADETFIFKK</sequence>
<evidence type="ECO:0000313" key="3">
    <source>
        <dbReference type="Proteomes" id="UP000257076"/>
    </source>
</evidence>
<keyword evidence="1" id="KW-0472">Membrane</keyword>
<keyword evidence="1" id="KW-1133">Transmembrane helix</keyword>
<organism evidence="2 3">
    <name type="scientific">Jeotgalicoccus halotolerans</name>
    <dbReference type="NCBI Taxonomy" id="157227"/>
    <lineage>
        <taxon>Bacteria</taxon>
        <taxon>Bacillati</taxon>
        <taxon>Bacillota</taxon>
        <taxon>Bacilli</taxon>
        <taxon>Bacillales</taxon>
        <taxon>Staphylococcaceae</taxon>
        <taxon>Jeotgalicoccus</taxon>
    </lineage>
</organism>
<gene>
    <name evidence="2" type="ORF">DFR63_0728</name>
</gene>
<keyword evidence="1" id="KW-0812">Transmembrane</keyword>
<name>A0A3E0B164_9STAP</name>
<comment type="caution">
    <text evidence="2">The sequence shown here is derived from an EMBL/GenBank/DDBJ whole genome shotgun (WGS) entry which is preliminary data.</text>
</comment>
<reference evidence="2 3" key="1">
    <citation type="submission" date="2018-08" db="EMBL/GenBank/DDBJ databases">
        <title>Genomic Encyclopedia of Type Strains, Phase IV (KMG-IV): sequencing the most valuable type-strain genomes for metagenomic binning, comparative biology and taxonomic classification.</title>
        <authorList>
            <person name="Goeker M."/>
        </authorList>
    </citation>
    <scope>NUCLEOTIDE SEQUENCE [LARGE SCALE GENOMIC DNA]</scope>
    <source>
        <strain evidence="2 3">DSM 17274</strain>
    </source>
</reference>
<dbReference type="RefSeq" id="WP_162842267.1">
    <property type="nucleotide sequence ID" value="NZ_CBCSHX010000001.1"/>
</dbReference>
<dbReference type="Proteomes" id="UP000257076">
    <property type="component" value="Unassembled WGS sequence"/>
</dbReference>